<accession>A0A433RWT3</accession>
<dbReference type="GO" id="GO:0031419">
    <property type="term" value="F:cobalamin binding"/>
    <property type="evidence" value="ECO:0007669"/>
    <property type="project" value="InterPro"/>
</dbReference>
<dbReference type="OrthoDB" id="9800334at2"/>
<dbReference type="InterPro" id="IPR036724">
    <property type="entry name" value="Cobalamin-bd_sf"/>
</dbReference>
<comment type="caution">
    <text evidence="6">The sequence shown here is derived from an EMBL/GenBank/DDBJ whole genome shotgun (WGS) entry which is preliminary data.</text>
</comment>
<dbReference type="EMBL" id="JTFC01000012">
    <property type="protein sequence ID" value="RUS57740.1"/>
    <property type="molecule type" value="Genomic_DNA"/>
</dbReference>
<evidence type="ECO:0000313" key="7">
    <source>
        <dbReference type="Proteomes" id="UP000288623"/>
    </source>
</evidence>
<dbReference type="Proteomes" id="UP000288623">
    <property type="component" value="Unassembled WGS sequence"/>
</dbReference>
<dbReference type="GO" id="GO:0003700">
    <property type="term" value="F:DNA-binding transcription factor activity"/>
    <property type="evidence" value="ECO:0007669"/>
    <property type="project" value="InterPro"/>
</dbReference>
<organism evidence="6 7">
    <name type="scientific">Candidatus Kurthia intestinigallinarum</name>
    <dbReference type="NCBI Taxonomy" id="1562256"/>
    <lineage>
        <taxon>Bacteria</taxon>
        <taxon>Bacillati</taxon>
        <taxon>Bacillota</taxon>
        <taxon>Bacilli</taxon>
        <taxon>Bacillales</taxon>
        <taxon>Caryophanaceae</taxon>
        <taxon>Kurthia</taxon>
    </lineage>
</organism>
<evidence type="ECO:0000256" key="3">
    <source>
        <dbReference type="ARBA" id="ARBA00023125"/>
    </source>
</evidence>
<dbReference type="PROSITE" id="PS50937">
    <property type="entry name" value="HTH_MERR_2"/>
    <property type="match status" value="1"/>
</dbReference>
<dbReference type="PANTHER" id="PTHR30204">
    <property type="entry name" value="REDOX-CYCLING DRUG-SENSING TRANSCRIPTIONAL ACTIVATOR SOXR"/>
    <property type="match status" value="1"/>
</dbReference>
<keyword evidence="3" id="KW-0238">DNA-binding</keyword>
<keyword evidence="1" id="KW-0678">Repressor</keyword>
<evidence type="ECO:0000259" key="5">
    <source>
        <dbReference type="PROSITE" id="PS50937"/>
    </source>
</evidence>
<dbReference type="Gene3D" id="1.10.1660.10">
    <property type="match status" value="1"/>
</dbReference>
<dbReference type="GO" id="GO:0003677">
    <property type="term" value="F:DNA binding"/>
    <property type="evidence" value="ECO:0007669"/>
    <property type="project" value="UniProtKB-KW"/>
</dbReference>
<dbReference type="GO" id="GO:0046872">
    <property type="term" value="F:metal ion binding"/>
    <property type="evidence" value="ECO:0007669"/>
    <property type="project" value="InterPro"/>
</dbReference>
<sequence>MHDSLEHFTIADVSAITGIKKDTLRKWEERYDFLKPMRLSNSYRRYSNHQVAFLYTLSKKMEQGLSLKKAIDATNDVIYMKDTSALPSHSFFFKLLAYGAQCNEEKFSYTLHQAHQQCGLVTYLQEIVQPFLKEVGNRWATKQWAEYQEKFSSTLLQHHLIELSHQIPVPPNAKLVMGACLPNEQHELPLHILLLQIQLKGARIFLIGQLPAPGTIEDFVEEFKPRVVLLSATTRLPLEDIAYLKQLDEFANKHPATHFFIGGEGAASSSISPKTIQIAQSLETIWPHIL</sequence>
<evidence type="ECO:0000256" key="1">
    <source>
        <dbReference type="ARBA" id="ARBA00022491"/>
    </source>
</evidence>
<dbReference type="AlphaFoldDB" id="A0A433RWT3"/>
<dbReference type="InterPro" id="IPR009061">
    <property type="entry name" value="DNA-bd_dom_put_sf"/>
</dbReference>
<keyword evidence="2" id="KW-0805">Transcription regulation</keyword>
<proteinExistence type="predicted"/>
<reference evidence="6 7" key="1">
    <citation type="submission" date="2014-11" db="EMBL/GenBank/DDBJ databases">
        <title>Genome sequence and analysis of novel Kurthia sp.</title>
        <authorList>
            <person name="Lawson J.N."/>
            <person name="Gonzalez J.E."/>
            <person name="Rinauldi L."/>
            <person name="Xuan Z."/>
            <person name="Firman A."/>
            <person name="Shaddox L."/>
            <person name="Trudeau A."/>
            <person name="Shah S."/>
            <person name="Reiman D."/>
        </authorList>
    </citation>
    <scope>NUCLEOTIDE SEQUENCE [LARGE SCALE GENOMIC DNA]</scope>
    <source>
        <strain evidence="6 7">3B1D</strain>
    </source>
</reference>
<gene>
    <name evidence="6" type="ORF">QI30_04070</name>
</gene>
<dbReference type="SMART" id="SM00422">
    <property type="entry name" value="HTH_MERR"/>
    <property type="match status" value="1"/>
</dbReference>
<feature type="domain" description="HTH merR-type" evidence="5">
    <location>
        <begin position="7"/>
        <end position="76"/>
    </location>
</feature>
<keyword evidence="4" id="KW-0804">Transcription</keyword>
<dbReference type="InterPro" id="IPR000551">
    <property type="entry name" value="MerR-type_HTH_dom"/>
</dbReference>
<evidence type="ECO:0000256" key="4">
    <source>
        <dbReference type="ARBA" id="ARBA00023163"/>
    </source>
</evidence>
<dbReference type="InterPro" id="IPR047057">
    <property type="entry name" value="MerR_fam"/>
</dbReference>
<dbReference type="InterPro" id="IPR036594">
    <property type="entry name" value="Meth_synthase_dom"/>
</dbReference>
<dbReference type="Gene3D" id="1.10.1240.10">
    <property type="entry name" value="Methionine synthase domain"/>
    <property type="match status" value="1"/>
</dbReference>
<dbReference type="Pfam" id="PF13411">
    <property type="entry name" value="MerR_1"/>
    <property type="match status" value="1"/>
</dbReference>
<name>A0A433RWT3_9BACL</name>
<protein>
    <recommendedName>
        <fullName evidence="5">HTH merR-type domain-containing protein</fullName>
    </recommendedName>
</protein>
<dbReference type="PROSITE" id="PS00552">
    <property type="entry name" value="HTH_MERR_1"/>
    <property type="match status" value="1"/>
</dbReference>
<dbReference type="RefSeq" id="WP_126989681.1">
    <property type="nucleotide sequence ID" value="NZ_JTFC01000012.1"/>
</dbReference>
<dbReference type="SUPFAM" id="SSF46955">
    <property type="entry name" value="Putative DNA-binding domain"/>
    <property type="match status" value="1"/>
</dbReference>
<dbReference type="Gene3D" id="3.40.50.280">
    <property type="entry name" value="Cobalamin-binding domain"/>
    <property type="match status" value="1"/>
</dbReference>
<dbReference type="PANTHER" id="PTHR30204:SF69">
    <property type="entry name" value="MERR-FAMILY TRANSCRIPTIONAL REGULATOR"/>
    <property type="match status" value="1"/>
</dbReference>
<evidence type="ECO:0000256" key="2">
    <source>
        <dbReference type="ARBA" id="ARBA00023015"/>
    </source>
</evidence>
<keyword evidence="7" id="KW-1185">Reference proteome</keyword>
<evidence type="ECO:0000313" key="6">
    <source>
        <dbReference type="EMBL" id="RUS57740.1"/>
    </source>
</evidence>
<dbReference type="SUPFAM" id="SSF52242">
    <property type="entry name" value="Cobalamin (vitamin B12)-binding domain"/>
    <property type="match status" value="1"/>
</dbReference>